<evidence type="ECO:0000256" key="7">
    <source>
        <dbReference type="ARBA" id="ARBA00022832"/>
    </source>
</evidence>
<keyword evidence="6 11" id="KW-0479">Metal-binding</keyword>
<comment type="catalytic activity">
    <reaction evidence="11">
        <text>apo-[ACP] + CoA = holo-[ACP] + adenosine 3',5'-bisphosphate + H(+)</text>
        <dbReference type="Rhea" id="RHEA:12068"/>
        <dbReference type="Rhea" id="RHEA-COMP:9685"/>
        <dbReference type="Rhea" id="RHEA-COMP:9690"/>
        <dbReference type="ChEBI" id="CHEBI:15378"/>
        <dbReference type="ChEBI" id="CHEBI:29999"/>
        <dbReference type="ChEBI" id="CHEBI:57287"/>
        <dbReference type="ChEBI" id="CHEBI:58343"/>
        <dbReference type="ChEBI" id="CHEBI:64479"/>
        <dbReference type="EC" id="2.7.8.7"/>
    </reaction>
</comment>
<keyword evidence="8 11" id="KW-0460">Magnesium</keyword>
<comment type="cofactor">
    <cofactor evidence="1 11">
        <name>Mg(2+)</name>
        <dbReference type="ChEBI" id="CHEBI:18420"/>
    </cofactor>
</comment>
<dbReference type="InterPro" id="IPR050559">
    <property type="entry name" value="P-Pant_transferase_sf"/>
</dbReference>
<dbReference type="NCBIfam" id="TIGR00556">
    <property type="entry name" value="pantethn_trn"/>
    <property type="match status" value="1"/>
</dbReference>
<evidence type="ECO:0000256" key="10">
    <source>
        <dbReference type="ARBA" id="ARBA00023160"/>
    </source>
</evidence>
<evidence type="ECO:0000256" key="9">
    <source>
        <dbReference type="ARBA" id="ARBA00023098"/>
    </source>
</evidence>
<evidence type="ECO:0000313" key="14">
    <source>
        <dbReference type="Proteomes" id="UP000241762"/>
    </source>
</evidence>
<dbReference type="PANTHER" id="PTHR12215">
    <property type="entry name" value="PHOSPHOPANTETHEINE TRANSFERASE"/>
    <property type="match status" value="1"/>
</dbReference>
<evidence type="ECO:0000256" key="6">
    <source>
        <dbReference type="ARBA" id="ARBA00022723"/>
    </source>
</evidence>
<evidence type="ECO:0000256" key="1">
    <source>
        <dbReference type="ARBA" id="ARBA00001946"/>
    </source>
</evidence>
<dbReference type="OrthoDB" id="517356at2"/>
<dbReference type="RefSeq" id="WP_106874021.1">
    <property type="nucleotide sequence ID" value="NZ_CP027845.1"/>
</dbReference>
<keyword evidence="9 11" id="KW-0443">Lipid metabolism</keyword>
<comment type="similarity">
    <text evidence="11">Belongs to the P-Pant transferase superfamily. AcpS family.</text>
</comment>
<keyword evidence="10 11" id="KW-0275">Fatty acid biosynthesis</keyword>
<dbReference type="EC" id="2.7.8.7" evidence="11"/>
<evidence type="ECO:0000256" key="5">
    <source>
        <dbReference type="ARBA" id="ARBA00022679"/>
    </source>
</evidence>
<dbReference type="SUPFAM" id="SSF56214">
    <property type="entry name" value="4'-phosphopantetheinyl transferase"/>
    <property type="match status" value="1"/>
</dbReference>
<keyword evidence="5 11" id="KW-0808">Transferase</keyword>
<dbReference type="InterPro" id="IPR008278">
    <property type="entry name" value="4-PPantetheinyl_Trfase_dom"/>
</dbReference>
<dbReference type="PANTHER" id="PTHR12215:SF10">
    <property type="entry name" value="L-AMINOADIPATE-SEMIALDEHYDE DEHYDROGENASE-PHOSPHOPANTETHEINYL TRANSFERASE"/>
    <property type="match status" value="1"/>
</dbReference>
<feature type="domain" description="4'-phosphopantetheinyl transferase" evidence="12">
    <location>
        <begin position="4"/>
        <end position="115"/>
    </location>
</feature>
<comment type="function">
    <text evidence="11">Transfers the 4'-phosphopantetheine moiety from coenzyme A to a Ser of acyl-carrier-protein.</text>
</comment>
<accession>A0A2P1P7A5</accession>
<sequence length="119" mass="13672">MILGIGTDIVNIDRIGKIYNKFPHRFAHRILSTQEEVIYGQFQNNEQKIRYLAKRFAAKEAFVKALGIGMGDISFRDISILNDARGKPYIKFAKTIEFNMELSISDEHDYAVAFVVLWA</sequence>
<dbReference type="GO" id="GO:0005829">
    <property type="term" value="C:cytosol"/>
    <property type="evidence" value="ECO:0007669"/>
    <property type="project" value="TreeGrafter"/>
</dbReference>
<dbReference type="EMBL" id="CP027845">
    <property type="protein sequence ID" value="AVP87149.1"/>
    <property type="molecule type" value="Genomic_DNA"/>
</dbReference>
<evidence type="ECO:0000256" key="3">
    <source>
        <dbReference type="ARBA" id="ARBA00022490"/>
    </source>
</evidence>
<keyword evidence="7 11" id="KW-0276">Fatty acid metabolism</keyword>
<evidence type="ECO:0000256" key="8">
    <source>
        <dbReference type="ARBA" id="ARBA00022842"/>
    </source>
</evidence>
<dbReference type="NCBIfam" id="TIGR00516">
    <property type="entry name" value="acpS"/>
    <property type="match status" value="1"/>
</dbReference>
<proteinExistence type="inferred from homology"/>
<dbReference type="InterPro" id="IPR037143">
    <property type="entry name" value="4-PPantetheinyl_Trfase_dom_sf"/>
</dbReference>
<keyword evidence="3 11" id="KW-0963">Cytoplasm</keyword>
<dbReference type="HAMAP" id="MF_00101">
    <property type="entry name" value="AcpS"/>
    <property type="match status" value="1"/>
</dbReference>
<dbReference type="KEGG" id="ptc:phytr_1910"/>
<name>A0A2P1P7A5_9RICK</name>
<evidence type="ECO:0000256" key="2">
    <source>
        <dbReference type="ARBA" id="ARBA00010990"/>
    </source>
</evidence>
<comment type="subcellular location">
    <subcellularLocation>
        <location evidence="11">Cytoplasm</location>
    </subcellularLocation>
</comment>
<evidence type="ECO:0000256" key="11">
    <source>
        <dbReference type="HAMAP-Rule" id="MF_00101"/>
    </source>
</evidence>
<dbReference type="GO" id="GO:0000287">
    <property type="term" value="F:magnesium ion binding"/>
    <property type="evidence" value="ECO:0007669"/>
    <property type="project" value="UniProtKB-UniRule"/>
</dbReference>
<keyword evidence="14" id="KW-1185">Reference proteome</keyword>
<organism evidence="13 14">
    <name type="scientific">Candidatus Phycorickettsia trachydisci</name>
    <dbReference type="NCBI Taxonomy" id="2115978"/>
    <lineage>
        <taxon>Bacteria</taxon>
        <taxon>Pseudomonadati</taxon>
        <taxon>Pseudomonadota</taxon>
        <taxon>Alphaproteobacteria</taxon>
        <taxon>Rickettsiales</taxon>
        <taxon>Rickettsiaceae</taxon>
        <taxon>Candidatus Phycorickettsia</taxon>
    </lineage>
</organism>
<dbReference type="Pfam" id="PF01648">
    <property type="entry name" value="ACPS"/>
    <property type="match status" value="1"/>
</dbReference>
<evidence type="ECO:0000259" key="12">
    <source>
        <dbReference type="Pfam" id="PF01648"/>
    </source>
</evidence>
<comment type="similarity">
    <text evidence="2">Belongs to the P-Pant transferase superfamily. Gsp/Sfp/HetI/AcpT family.</text>
</comment>
<gene>
    <name evidence="11" type="primary">acpS</name>
    <name evidence="13" type="ORF">phytr_1910</name>
</gene>
<evidence type="ECO:0000256" key="4">
    <source>
        <dbReference type="ARBA" id="ARBA00022516"/>
    </source>
</evidence>
<dbReference type="AlphaFoldDB" id="A0A2P1P7A5"/>
<feature type="binding site" evidence="11">
    <location>
        <position position="8"/>
    </location>
    <ligand>
        <name>Mg(2+)</name>
        <dbReference type="ChEBI" id="CHEBI:18420"/>
    </ligand>
</feature>
<evidence type="ECO:0000313" key="13">
    <source>
        <dbReference type="EMBL" id="AVP87149.1"/>
    </source>
</evidence>
<protein>
    <recommendedName>
        <fullName evidence="11">Holo-[acyl-carrier-protein] synthase</fullName>
        <shortName evidence="11">Holo-ACP synthase</shortName>
        <ecNumber evidence="11">2.7.8.7</ecNumber>
    </recommendedName>
    <alternativeName>
        <fullName evidence="11">4'-phosphopantetheinyl transferase AcpS</fullName>
    </alternativeName>
</protein>
<feature type="binding site" evidence="11">
    <location>
        <position position="60"/>
    </location>
    <ligand>
        <name>Mg(2+)</name>
        <dbReference type="ChEBI" id="CHEBI:18420"/>
    </ligand>
</feature>
<dbReference type="InterPro" id="IPR002582">
    <property type="entry name" value="ACPS"/>
</dbReference>
<reference evidence="13 14" key="1">
    <citation type="submission" date="2018-03" db="EMBL/GenBank/DDBJ databases">
        <title>A gene transfer event suggests a long-term partnership between eustigmatophyte algae and a novel lineage of endosymbiotic bacteria.</title>
        <authorList>
            <person name="Yurchenko T."/>
            <person name="Sevcikova T."/>
            <person name="Pribyl P."/>
            <person name="El Karkouri K."/>
            <person name="Klimes V."/>
            <person name="Amaral R."/>
            <person name="Zbrankova V."/>
            <person name="Kim E."/>
            <person name="Raoult D."/>
            <person name="Santos L.M.A."/>
            <person name="Elias M."/>
        </authorList>
    </citation>
    <scope>NUCLEOTIDE SEQUENCE [LARGE SCALE GENOMIC DNA]</scope>
    <source>
        <strain evidence="13">CCALA 838</strain>
    </source>
</reference>
<dbReference type="InterPro" id="IPR004568">
    <property type="entry name" value="Ppantetheine-prot_Trfase_dom"/>
</dbReference>
<dbReference type="GO" id="GO:0006633">
    <property type="term" value="P:fatty acid biosynthetic process"/>
    <property type="evidence" value="ECO:0007669"/>
    <property type="project" value="UniProtKB-UniRule"/>
</dbReference>
<dbReference type="Proteomes" id="UP000241762">
    <property type="component" value="Chromosome"/>
</dbReference>
<dbReference type="Gene3D" id="3.90.470.20">
    <property type="entry name" value="4'-phosphopantetheinyl transferase domain"/>
    <property type="match status" value="1"/>
</dbReference>
<keyword evidence="4 11" id="KW-0444">Lipid biosynthesis</keyword>
<dbReference type="GO" id="GO:0019878">
    <property type="term" value="P:lysine biosynthetic process via aminoadipic acid"/>
    <property type="evidence" value="ECO:0007669"/>
    <property type="project" value="TreeGrafter"/>
</dbReference>
<dbReference type="GO" id="GO:0008897">
    <property type="term" value="F:holo-[acyl-carrier-protein] synthase activity"/>
    <property type="evidence" value="ECO:0007669"/>
    <property type="project" value="UniProtKB-UniRule"/>
</dbReference>